<feature type="transmembrane region" description="Helical" evidence="7">
    <location>
        <begin position="194"/>
        <end position="214"/>
    </location>
</feature>
<comment type="caution">
    <text evidence="9">The sequence shown here is derived from an EMBL/GenBank/DDBJ whole genome shotgun (WGS) entry which is preliminary data.</text>
</comment>
<dbReference type="EMBL" id="JBHUNA010000007">
    <property type="protein sequence ID" value="MFD2760182.1"/>
    <property type="molecule type" value="Genomic_DNA"/>
</dbReference>
<keyword evidence="3" id="KW-1003">Cell membrane</keyword>
<comment type="similarity">
    <text evidence="2">Belongs to the EamA transporter family.</text>
</comment>
<evidence type="ECO:0000256" key="6">
    <source>
        <dbReference type="ARBA" id="ARBA00023136"/>
    </source>
</evidence>
<name>A0ABW5V2F5_9BACI</name>
<feature type="domain" description="EamA" evidence="8">
    <location>
        <begin position="12"/>
        <end position="152"/>
    </location>
</feature>
<evidence type="ECO:0000259" key="8">
    <source>
        <dbReference type="Pfam" id="PF00892"/>
    </source>
</evidence>
<proteinExistence type="inferred from homology"/>
<evidence type="ECO:0000256" key="2">
    <source>
        <dbReference type="ARBA" id="ARBA00007362"/>
    </source>
</evidence>
<sequence>MKKLLTTRWAVISIAVFCSILWGSAFPVLKVSYTELQMAADDVIAKIVFAGIRFLLAGLILLVGMALIRPKALKVTRKQVLVLTIFGIVQTSLQYFFFYNGLANTSGMQGAILVSSGTFFTVLLAHFFYRDDRLNWAKTIGLAAGFTGIVAANWGEEFQFSFQLTGEGFMIMAALTGAIGTIMAKELAVGIHPFALTGWQLTIGASLMLIFGLPQMEPGAMVFTPLGWGLLLYAAVLSAVAFALWYSLLKYNKAGEISIYKFMTPVSGAILSAMFIPGENLTIMILGALGLVAVGIMAVNRQREKPLQQENAVELKEKAESKA</sequence>
<feature type="transmembrane region" description="Helical" evidence="7">
    <location>
        <begin position="80"/>
        <end position="98"/>
    </location>
</feature>
<feature type="transmembrane region" description="Helical" evidence="7">
    <location>
        <begin position="282"/>
        <end position="299"/>
    </location>
</feature>
<evidence type="ECO:0000256" key="1">
    <source>
        <dbReference type="ARBA" id="ARBA00004651"/>
    </source>
</evidence>
<organism evidence="9 10">
    <name type="scientific">Lentibacillus juripiscarius</name>
    <dbReference type="NCBI Taxonomy" id="257446"/>
    <lineage>
        <taxon>Bacteria</taxon>
        <taxon>Bacillati</taxon>
        <taxon>Bacillota</taxon>
        <taxon>Bacilli</taxon>
        <taxon>Bacillales</taxon>
        <taxon>Bacillaceae</taxon>
        <taxon>Lentibacillus</taxon>
    </lineage>
</organism>
<dbReference type="InterPro" id="IPR037185">
    <property type="entry name" value="EmrE-like"/>
</dbReference>
<dbReference type="InterPro" id="IPR050638">
    <property type="entry name" value="AA-Vitamin_Transporters"/>
</dbReference>
<evidence type="ECO:0000313" key="10">
    <source>
        <dbReference type="Proteomes" id="UP001597502"/>
    </source>
</evidence>
<feature type="transmembrane region" description="Helical" evidence="7">
    <location>
        <begin position="258"/>
        <end position="276"/>
    </location>
</feature>
<feature type="transmembrane region" description="Helical" evidence="7">
    <location>
        <begin position="226"/>
        <end position="246"/>
    </location>
</feature>
<protein>
    <submittedName>
        <fullName evidence="9">DMT family transporter</fullName>
    </submittedName>
</protein>
<evidence type="ECO:0000256" key="7">
    <source>
        <dbReference type="SAM" id="Phobius"/>
    </source>
</evidence>
<keyword evidence="6 7" id="KW-0472">Membrane</keyword>
<feature type="transmembrane region" description="Helical" evidence="7">
    <location>
        <begin position="110"/>
        <end position="129"/>
    </location>
</feature>
<dbReference type="SUPFAM" id="SSF103481">
    <property type="entry name" value="Multidrug resistance efflux transporter EmrE"/>
    <property type="match status" value="2"/>
</dbReference>
<feature type="domain" description="EamA" evidence="8">
    <location>
        <begin position="165"/>
        <end position="300"/>
    </location>
</feature>
<keyword evidence="4 7" id="KW-0812">Transmembrane</keyword>
<evidence type="ECO:0000256" key="5">
    <source>
        <dbReference type="ARBA" id="ARBA00022989"/>
    </source>
</evidence>
<keyword evidence="10" id="KW-1185">Reference proteome</keyword>
<evidence type="ECO:0000256" key="3">
    <source>
        <dbReference type="ARBA" id="ARBA00022475"/>
    </source>
</evidence>
<evidence type="ECO:0000313" key="9">
    <source>
        <dbReference type="EMBL" id="MFD2760182.1"/>
    </source>
</evidence>
<evidence type="ECO:0000256" key="4">
    <source>
        <dbReference type="ARBA" id="ARBA00022692"/>
    </source>
</evidence>
<gene>
    <name evidence="9" type="ORF">ACFSUO_04240</name>
</gene>
<comment type="subcellular location">
    <subcellularLocation>
        <location evidence="1">Cell membrane</location>
        <topology evidence="1">Multi-pass membrane protein</topology>
    </subcellularLocation>
</comment>
<keyword evidence="5 7" id="KW-1133">Transmembrane helix</keyword>
<feature type="transmembrane region" description="Helical" evidence="7">
    <location>
        <begin position="43"/>
        <end position="68"/>
    </location>
</feature>
<dbReference type="RefSeq" id="WP_382391414.1">
    <property type="nucleotide sequence ID" value="NZ_JBHUNA010000007.1"/>
</dbReference>
<dbReference type="Pfam" id="PF00892">
    <property type="entry name" value="EamA"/>
    <property type="match status" value="2"/>
</dbReference>
<reference evidence="10" key="1">
    <citation type="journal article" date="2019" name="Int. J. Syst. Evol. Microbiol.">
        <title>The Global Catalogue of Microorganisms (GCM) 10K type strain sequencing project: providing services to taxonomists for standard genome sequencing and annotation.</title>
        <authorList>
            <consortium name="The Broad Institute Genomics Platform"/>
            <consortium name="The Broad Institute Genome Sequencing Center for Infectious Disease"/>
            <person name="Wu L."/>
            <person name="Ma J."/>
        </authorList>
    </citation>
    <scope>NUCLEOTIDE SEQUENCE [LARGE SCALE GENOMIC DNA]</scope>
    <source>
        <strain evidence="10">TISTR 1535</strain>
    </source>
</reference>
<feature type="transmembrane region" description="Helical" evidence="7">
    <location>
        <begin position="136"/>
        <end position="154"/>
    </location>
</feature>
<dbReference type="InterPro" id="IPR000620">
    <property type="entry name" value="EamA_dom"/>
</dbReference>
<feature type="transmembrane region" description="Helical" evidence="7">
    <location>
        <begin position="160"/>
        <end position="182"/>
    </location>
</feature>
<dbReference type="PANTHER" id="PTHR32322">
    <property type="entry name" value="INNER MEMBRANE TRANSPORTER"/>
    <property type="match status" value="1"/>
</dbReference>
<accession>A0ABW5V2F5</accession>
<dbReference type="Proteomes" id="UP001597502">
    <property type="component" value="Unassembled WGS sequence"/>
</dbReference>
<dbReference type="PANTHER" id="PTHR32322:SF18">
    <property type="entry name" value="S-ADENOSYLMETHIONINE_S-ADENOSYLHOMOCYSTEINE TRANSPORTER"/>
    <property type="match status" value="1"/>
</dbReference>